<name>A0A2Z4GFC7_9BACT</name>
<dbReference type="Proteomes" id="UP000249873">
    <property type="component" value="Chromosome"/>
</dbReference>
<dbReference type="OrthoDB" id="9779968at2"/>
<dbReference type="PANTHER" id="PTHR43737">
    <property type="entry name" value="BLL7424 PROTEIN"/>
    <property type="match status" value="1"/>
</dbReference>
<evidence type="ECO:0000313" key="1">
    <source>
        <dbReference type="EMBL" id="AWV99745.1"/>
    </source>
</evidence>
<proteinExistence type="predicted"/>
<organism evidence="1 2">
    <name type="scientific">Arcticibacterium luteifluviistationis</name>
    <dbReference type="NCBI Taxonomy" id="1784714"/>
    <lineage>
        <taxon>Bacteria</taxon>
        <taxon>Pseudomonadati</taxon>
        <taxon>Bacteroidota</taxon>
        <taxon>Cytophagia</taxon>
        <taxon>Cytophagales</taxon>
        <taxon>Leadbetterellaceae</taxon>
        <taxon>Arcticibacterium</taxon>
    </lineage>
</organism>
<evidence type="ECO:0008006" key="3">
    <source>
        <dbReference type="Google" id="ProtNLM"/>
    </source>
</evidence>
<sequence>MDRRKFIKNTSAGLGAVGTMKVGDINLSSFNSLYQVGEENDNILIVVQLFGGNDAINTIVPFEWPDYYNRFRPRISIPNNVCLPFADPKDGSAMHPSLGSGVKGGMHGLYEAGKLSVIQGVGYSKPNLSHFRSTDIWFSGIVPQSDGQVLSTGWLGRYFDQYKNENLPESPYCIHVGDSPLLMFQGKEEENAILLEDPDELFERGKEVETEVIDVDENSLFSEEFDYINDVGVKINHFSKSVKEAFDKGKNTETYENDQLSNQMKLVARLIDGGLKTKVYSVSLDGFDTHSGQGGLEGVHSSLLKKVSDAISSFQSDIEALGHSKRVIGMTVSEFGRRPYENGSQGTDHGTSNVMFAFGDSVKGQTFGGNVAFLPFYDHENLAYRYDFQSIYQEVLRTWFGASSFFTEEILGGKFALIDKVGFLKTTEKDDSLPAQPVIPEVNVDPRSPSNPYSPYNVTEQDVFKAFPNPTVDGKIALSMVLYVAANIEITQFDVKGKPYGVLLKKTAYRQGAYVVNLELKGGHGFYLLHIKANNRNHYLKVIRM</sequence>
<dbReference type="InterPro" id="IPR010869">
    <property type="entry name" value="DUF1501"/>
</dbReference>
<protein>
    <recommendedName>
        <fullName evidence="3">Secretion system C-terminal sorting domain-containing protein</fullName>
    </recommendedName>
</protein>
<dbReference type="PANTHER" id="PTHR43737:SF1">
    <property type="entry name" value="DUF1501 DOMAIN-CONTAINING PROTEIN"/>
    <property type="match status" value="1"/>
</dbReference>
<dbReference type="NCBIfam" id="TIGR04183">
    <property type="entry name" value="Por_Secre_tail"/>
    <property type="match status" value="1"/>
</dbReference>
<accession>A0A2Z4GFC7</accession>
<dbReference type="Pfam" id="PF07394">
    <property type="entry name" value="DUF1501"/>
    <property type="match status" value="1"/>
</dbReference>
<dbReference type="KEGG" id="als:DJ013_16825"/>
<reference evidence="1 2" key="1">
    <citation type="submission" date="2018-05" db="EMBL/GenBank/DDBJ databases">
        <title>Complete genome sequence of Arcticibacterium luteifluviistationis SM1504T, a cytophagaceae bacterium isolated from Arctic surface seawater.</title>
        <authorList>
            <person name="Li Y."/>
            <person name="Qin Q.-L."/>
        </authorList>
    </citation>
    <scope>NUCLEOTIDE SEQUENCE [LARGE SCALE GENOMIC DNA]</scope>
    <source>
        <strain evidence="1 2">SM1504</strain>
    </source>
</reference>
<dbReference type="RefSeq" id="WP_111373113.1">
    <property type="nucleotide sequence ID" value="NZ_CP029480.1"/>
</dbReference>
<dbReference type="AlphaFoldDB" id="A0A2Z4GFC7"/>
<gene>
    <name evidence="1" type="ORF">DJ013_16825</name>
</gene>
<keyword evidence="2" id="KW-1185">Reference proteome</keyword>
<dbReference type="EMBL" id="CP029480">
    <property type="protein sequence ID" value="AWV99745.1"/>
    <property type="molecule type" value="Genomic_DNA"/>
</dbReference>
<evidence type="ECO:0000313" key="2">
    <source>
        <dbReference type="Proteomes" id="UP000249873"/>
    </source>
</evidence>
<dbReference type="InterPro" id="IPR026444">
    <property type="entry name" value="Secre_tail"/>
</dbReference>